<dbReference type="InterPro" id="IPR001623">
    <property type="entry name" value="DnaJ_domain"/>
</dbReference>
<dbReference type="Gene3D" id="1.10.287.110">
    <property type="entry name" value="DnaJ domain"/>
    <property type="match status" value="1"/>
</dbReference>
<feature type="transmembrane region" description="Helical" evidence="1">
    <location>
        <begin position="6"/>
        <end position="22"/>
    </location>
</feature>
<dbReference type="EMBL" id="UINC01144454">
    <property type="protein sequence ID" value="SVD33974.1"/>
    <property type="molecule type" value="Genomic_DNA"/>
</dbReference>
<organism evidence="3">
    <name type="scientific">marine metagenome</name>
    <dbReference type="NCBI Taxonomy" id="408172"/>
    <lineage>
        <taxon>unclassified sequences</taxon>
        <taxon>metagenomes</taxon>
        <taxon>ecological metagenomes</taxon>
    </lineage>
</organism>
<keyword evidence="1" id="KW-1133">Transmembrane helix</keyword>
<dbReference type="PROSITE" id="PS50076">
    <property type="entry name" value="DNAJ_2"/>
    <property type="match status" value="1"/>
</dbReference>
<feature type="transmembrane region" description="Helical" evidence="1">
    <location>
        <begin position="34"/>
        <end position="52"/>
    </location>
</feature>
<dbReference type="SMART" id="SM00271">
    <property type="entry name" value="DnaJ"/>
    <property type="match status" value="1"/>
</dbReference>
<keyword evidence="1" id="KW-0472">Membrane</keyword>
<sequence>MNFFFLTLIIFVIVYLFLNWFAKTSSRKISKGIRTLTIVLSAILAIIMVYAGRFLFSLPFVLMILPLIKTKAGLSLFQLFRIWSLLRILKNSGRFNFNNINRNLNTQSISIEEAYKILNLDSKKKYTKDEVLIAYKKIMKKVHPDVSPELTRLASIVNEAKEVILKNLD</sequence>
<gene>
    <name evidence="3" type="ORF">METZ01_LOCUS386828</name>
</gene>
<feature type="domain" description="J" evidence="2">
    <location>
        <begin position="113"/>
        <end position="169"/>
    </location>
</feature>
<dbReference type="AlphaFoldDB" id="A0A382UI59"/>
<evidence type="ECO:0000256" key="1">
    <source>
        <dbReference type="SAM" id="Phobius"/>
    </source>
</evidence>
<evidence type="ECO:0000259" key="2">
    <source>
        <dbReference type="PROSITE" id="PS50076"/>
    </source>
</evidence>
<reference evidence="3" key="1">
    <citation type="submission" date="2018-05" db="EMBL/GenBank/DDBJ databases">
        <authorList>
            <person name="Lanie J.A."/>
            <person name="Ng W.-L."/>
            <person name="Kazmierczak K.M."/>
            <person name="Andrzejewski T.M."/>
            <person name="Davidsen T.M."/>
            <person name="Wayne K.J."/>
            <person name="Tettelin H."/>
            <person name="Glass J.I."/>
            <person name="Rusch D."/>
            <person name="Podicherti R."/>
            <person name="Tsui H.-C.T."/>
            <person name="Winkler M.E."/>
        </authorList>
    </citation>
    <scope>NUCLEOTIDE SEQUENCE</scope>
</reference>
<keyword evidence="1" id="KW-0812">Transmembrane</keyword>
<dbReference type="InterPro" id="IPR036869">
    <property type="entry name" value="J_dom_sf"/>
</dbReference>
<name>A0A382UI59_9ZZZZ</name>
<proteinExistence type="predicted"/>
<evidence type="ECO:0000313" key="3">
    <source>
        <dbReference type="EMBL" id="SVD33974.1"/>
    </source>
</evidence>
<protein>
    <recommendedName>
        <fullName evidence="2">J domain-containing protein</fullName>
    </recommendedName>
</protein>
<dbReference type="SUPFAM" id="SSF46565">
    <property type="entry name" value="Chaperone J-domain"/>
    <property type="match status" value="1"/>
</dbReference>
<dbReference type="CDD" id="cd06257">
    <property type="entry name" value="DnaJ"/>
    <property type="match status" value="1"/>
</dbReference>
<accession>A0A382UI59</accession>